<name>A0A914DVI7_9BILA</name>
<evidence type="ECO:0000256" key="7">
    <source>
        <dbReference type="ARBA" id="ARBA00022723"/>
    </source>
</evidence>
<evidence type="ECO:0000313" key="14">
    <source>
        <dbReference type="Proteomes" id="UP000887540"/>
    </source>
</evidence>
<dbReference type="InterPro" id="IPR037768">
    <property type="entry name" value="C2B_Copine"/>
</dbReference>
<dbReference type="GO" id="GO:0005544">
    <property type="term" value="F:calcium-dependent phospholipid binding"/>
    <property type="evidence" value="ECO:0007669"/>
    <property type="project" value="InterPro"/>
</dbReference>
<evidence type="ECO:0000256" key="12">
    <source>
        <dbReference type="SAM" id="MobiDB-lite"/>
    </source>
</evidence>
<dbReference type="SUPFAM" id="SSF53300">
    <property type="entry name" value="vWA-like"/>
    <property type="match status" value="1"/>
</dbReference>
<comment type="subcellular location">
    <subcellularLocation>
        <location evidence="2">Cell membrane</location>
    </subcellularLocation>
    <subcellularLocation>
        <location evidence="3">Cytoplasm</location>
    </subcellularLocation>
    <subcellularLocation>
        <location evidence="1">Nucleus</location>
    </subcellularLocation>
</comment>
<dbReference type="WBParaSite" id="ACRNAN_scaffold3898.g21174.t1">
    <property type="protein sequence ID" value="ACRNAN_scaffold3898.g21174.t1"/>
    <property type="gene ID" value="ACRNAN_scaffold3898.g21174"/>
</dbReference>
<keyword evidence="8" id="KW-0677">Repeat</keyword>
<dbReference type="GO" id="GO:0005737">
    <property type="term" value="C:cytoplasm"/>
    <property type="evidence" value="ECO:0007669"/>
    <property type="project" value="UniProtKB-SubCell"/>
</dbReference>
<evidence type="ECO:0000256" key="6">
    <source>
        <dbReference type="ARBA" id="ARBA00022490"/>
    </source>
</evidence>
<accession>A0A914DVI7</accession>
<dbReference type="SMART" id="SM00239">
    <property type="entry name" value="C2"/>
    <property type="match status" value="2"/>
</dbReference>
<evidence type="ECO:0000259" key="13">
    <source>
        <dbReference type="PROSITE" id="PS50004"/>
    </source>
</evidence>
<dbReference type="SMART" id="SM00327">
    <property type="entry name" value="VWA"/>
    <property type="match status" value="1"/>
</dbReference>
<dbReference type="Proteomes" id="UP000887540">
    <property type="component" value="Unplaced"/>
</dbReference>
<keyword evidence="10" id="KW-0472">Membrane</keyword>
<evidence type="ECO:0000256" key="9">
    <source>
        <dbReference type="ARBA" id="ARBA00022837"/>
    </source>
</evidence>
<dbReference type="InterPro" id="IPR000008">
    <property type="entry name" value="C2_dom"/>
</dbReference>
<evidence type="ECO:0000256" key="3">
    <source>
        <dbReference type="ARBA" id="ARBA00004496"/>
    </source>
</evidence>
<dbReference type="PANTHER" id="PTHR10857:SF106">
    <property type="entry name" value="C2 DOMAIN-CONTAINING PROTEIN"/>
    <property type="match status" value="1"/>
</dbReference>
<dbReference type="Pfam" id="PF07002">
    <property type="entry name" value="Copine"/>
    <property type="match status" value="1"/>
</dbReference>
<sequence length="591" mass="67704">MYPDMVEIEDGNVGEKPCIRVMLTISARDLRDVNPSDTLSDPYCVVSITDASMVRTRQWEEIGRTEAISNTLNPDWATKICMNYYFEEQQRLLFEVFVKGEDKPRLGEATMLLHEIVGSKYNRLTKHLREDGKHHGEITVVAEELSEGRQESVYFVVSATNLDKKDFLGKSDPFLKIYRINYDDTLQLAYRTRYHEQNLNPKWKPFEIHIDQLCYGDRDREFLIECYDWDQIGDHDLIGTCRTTVNRLFSKQDTVLSLVNEEKAKKHKKYIDSGQLHFDKIFIWMDFTFLDYITGGTELDFTVAIDFTKSNLPIEDQSSLHHLGGENANQYEMAIMAIGDICQHYNRSKIFKAYGFGAKIPPDTKVHYNFPLNLDKNDPRCYGVDGLLEAYSIAQTKVELSGPTDFAPTIHFAAKHAATYPEDGSKYGVLLLLTDGFIRDLEATKEEIVRASSLPLSIIIVGVGYDSFEEMKLLDSDNKLLSSHGKFAKRDIVQFVQMRKFLPPHRALSPEEITLARAKLAKEVLYEVPAQLTSYMKSKGIYPRPPHSPFRESLPGSRRGSEQFSTASPTSPRVRRLLPTTPDEQFVQLRI</sequence>
<keyword evidence="14" id="KW-1185">Reference proteome</keyword>
<evidence type="ECO:0000256" key="5">
    <source>
        <dbReference type="ARBA" id="ARBA00022475"/>
    </source>
</evidence>
<dbReference type="GO" id="GO:0005634">
    <property type="term" value="C:nucleus"/>
    <property type="evidence" value="ECO:0007669"/>
    <property type="project" value="UniProtKB-SubCell"/>
</dbReference>
<dbReference type="GO" id="GO:0005886">
    <property type="term" value="C:plasma membrane"/>
    <property type="evidence" value="ECO:0007669"/>
    <property type="project" value="UniProtKB-SubCell"/>
</dbReference>
<feature type="domain" description="C2" evidence="13">
    <location>
        <begin position="1"/>
        <end position="126"/>
    </location>
</feature>
<evidence type="ECO:0000256" key="2">
    <source>
        <dbReference type="ARBA" id="ARBA00004236"/>
    </source>
</evidence>
<comment type="similarity">
    <text evidence="4">Belongs to the copine family.</text>
</comment>
<keyword evidence="5" id="KW-1003">Cell membrane</keyword>
<feature type="region of interest" description="Disordered" evidence="12">
    <location>
        <begin position="538"/>
        <end position="577"/>
    </location>
</feature>
<keyword evidence="11" id="KW-0539">Nucleus</keyword>
<dbReference type="GO" id="GO:0071277">
    <property type="term" value="P:cellular response to calcium ion"/>
    <property type="evidence" value="ECO:0007669"/>
    <property type="project" value="TreeGrafter"/>
</dbReference>
<dbReference type="InterPro" id="IPR035892">
    <property type="entry name" value="C2_domain_sf"/>
</dbReference>
<dbReference type="Pfam" id="PF00168">
    <property type="entry name" value="C2"/>
    <property type="match status" value="2"/>
</dbReference>
<dbReference type="FunFam" id="2.60.40.150:FF:000042">
    <property type="entry name" value="Copine 3"/>
    <property type="match status" value="1"/>
</dbReference>
<feature type="domain" description="C2" evidence="13">
    <location>
        <begin position="134"/>
        <end position="258"/>
    </location>
</feature>
<organism evidence="14 15">
    <name type="scientific">Acrobeloides nanus</name>
    <dbReference type="NCBI Taxonomy" id="290746"/>
    <lineage>
        <taxon>Eukaryota</taxon>
        <taxon>Metazoa</taxon>
        <taxon>Ecdysozoa</taxon>
        <taxon>Nematoda</taxon>
        <taxon>Chromadorea</taxon>
        <taxon>Rhabditida</taxon>
        <taxon>Tylenchina</taxon>
        <taxon>Cephalobomorpha</taxon>
        <taxon>Cephaloboidea</taxon>
        <taxon>Cephalobidae</taxon>
        <taxon>Acrobeloides</taxon>
    </lineage>
</organism>
<dbReference type="InterPro" id="IPR036465">
    <property type="entry name" value="vWFA_dom_sf"/>
</dbReference>
<evidence type="ECO:0000256" key="4">
    <source>
        <dbReference type="ARBA" id="ARBA00009048"/>
    </source>
</evidence>
<dbReference type="SUPFAM" id="SSF49562">
    <property type="entry name" value="C2 domain (Calcium/lipid-binding domain, CaLB)"/>
    <property type="match status" value="2"/>
</dbReference>
<dbReference type="InterPro" id="IPR045052">
    <property type="entry name" value="Copine"/>
</dbReference>
<evidence type="ECO:0000313" key="15">
    <source>
        <dbReference type="WBParaSite" id="ACRNAN_scaffold3898.g21174.t1"/>
    </source>
</evidence>
<dbReference type="GO" id="GO:0046872">
    <property type="term" value="F:metal ion binding"/>
    <property type="evidence" value="ECO:0007669"/>
    <property type="project" value="UniProtKB-KW"/>
</dbReference>
<keyword evidence="7" id="KW-0479">Metal-binding</keyword>
<dbReference type="PROSITE" id="PS50004">
    <property type="entry name" value="C2"/>
    <property type="match status" value="2"/>
</dbReference>
<dbReference type="CDD" id="cd04047">
    <property type="entry name" value="C2B_Copine"/>
    <property type="match status" value="1"/>
</dbReference>
<evidence type="ECO:0000256" key="10">
    <source>
        <dbReference type="ARBA" id="ARBA00023136"/>
    </source>
</evidence>
<evidence type="ECO:0000256" key="1">
    <source>
        <dbReference type="ARBA" id="ARBA00004123"/>
    </source>
</evidence>
<dbReference type="Gene3D" id="2.60.40.150">
    <property type="entry name" value="C2 domain"/>
    <property type="match status" value="2"/>
</dbReference>
<proteinExistence type="inferred from homology"/>
<feature type="compositionally biased region" description="Polar residues" evidence="12">
    <location>
        <begin position="562"/>
        <end position="571"/>
    </location>
</feature>
<dbReference type="AlphaFoldDB" id="A0A914DVI7"/>
<dbReference type="CDD" id="cd04048">
    <property type="entry name" value="C2A_Copine"/>
    <property type="match status" value="1"/>
</dbReference>
<evidence type="ECO:0000256" key="11">
    <source>
        <dbReference type="ARBA" id="ARBA00023242"/>
    </source>
</evidence>
<dbReference type="InterPro" id="IPR002035">
    <property type="entry name" value="VWF_A"/>
</dbReference>
<reference evidence="15" key="1">
    <citation type="submission" date="2022-11" db="UniProtKB">
        <authorList>
            <consortium name="WormBaseParasite"/>
        </authorList>
    </citation>
    <scope>IDENTIFICATION</scope>
</reference>
<keyword evidence="9" id="KW-0106">Calcium</keyword>
<dbReference type="PANTHER" id="PTHR10857">
    <property type="entry name" value="COPINE"/>
    <property type="match status" value="1"/>
</dbReference>
<protein>
    <submittedName>
        <fullName evidence="15">C2 domain-containing protein</fullName>
    </submittedName>
</protein>
<dbReference type="InterPro" id="IPR010734">
    <property type="entry name" value="Copine_C"/>
</dbReference>
<keyword evidence="6" id="KW-0963">Cytoplasm</keyword>
<evidence type="ECO:0000256" key="8">
    <source>
        <dbReference type="ARBA" id="ARBA00022737"/>
    </source>
</evidence>